<protein>
    <submittedName>
        <fullName evidence="2">Periplasmic component</fullName>
    </submittedName>
</protein>
<dbReference type="EMBL" id="BALG01000027">
    <property type="protein sequence ID" value="GAC41343.1"/>
    <property type="molecule type" value="Genomic_DNA"/>
</dbReference>
<dbReference type="RefSeq" id="WP_006284651.1">
    <property type="nucleotide sequence ID" value="NZ_BALG01000027.1"/>
</dbReference>
<evidence type="ECO:0000313" key="2">
    <source>
        <dbReference type="EMBL" id="GAC41343.1"/>
    </source>
</evidence>
<evidence type="ECO:0000256" key="1">
    <source>
        <dbReference type="ARBA" id="ARBA00022729"/>
    </source>
</evidence>
<keyword evidence="1" id="KW-0732">Signal</keyword>
<dbReference type="SUPFAM" id="SSF53850">
    <property type="entry name" value="Periplasmic binding protein-like II"/>
    <property type="match status" value="1"/>
</dbReference>
<comment type="caution">
    <text evidence="2">The sequence shown here is derived from an EMBL/GenBank/DDBJ whole genome shotgun (WGS) entry which is preliminary data.</text>
</comment>
<dbReference type="OrthoDB" id="179400at2"/>
<keyword evidence="3" id="KW-1185">Reference proteome</keyword>
<dbReference type="PANTHER" id="PTHR30006:SF2">
    <property type="entry name" value="ABC TRANSPORTER SUBSTRATE-BINDING PROTEIN"/>
    <property type="match status" value="1"/>
</dbReference>
<dbReference type="GO" id="GO:0030288">
    <property type="term" value="C:outer membrane-bounded periplasmic space"/>
    <property type="evidence" value="ECO:0007669"/>
    <property type="project" value="TreeGrafter"/>
</dbReference>
<organism evidence="2 3">
    <name type="scientific">Paenibacillus popilliae ATCC 14706</name>
    <dbReference type="NCBI Taxonomy" id="1212764"/>
    <lineage>
        <taxon>Bacteria</taxon>
        <taxon>Bacillati</taxon>
        <taxon>Bacillota</taxon>
        <taxon>Bacilli</taxon>
        <taxon>Bacillales</taxon>
        <taxon>Paenibacillaceae</taxon>
        <taxon>Paenibacillus</taxon>
    </lineage>
</organism>
<gene>
    <name evidence="2" type="ORF">PPOP_0693</name>
</gene>
<dbReference type="GO" id="GO:0030976">
    <property type="term" value="F:thiamine pyrophosphate binding"/>
    <property type="evidence" value="ECO:0007669"/>
    <property type="project" value="TreeGrafter"/>
</dbReference>
<accession>M9M2G8</accession>
<dbReference type="GO" id="GO:0030975">
    <property type="term" value="F:thiamine binding"/>
    <property type="evidence" value="ECO:0007669"/>
    <property type="project" value="TreeGrafter"/>
</dbReference>
<dbReference type="Gene3D" id="3.40.190.10">
    <property type="entry name" value="Periplasmic binding protein-like II"/>
    <property type="match status" value="2"/>
</dbReference>
<dbReference type="PANTHER" id="PTHR30006">
    <property type="entry name" value="THIAMINE-BINDING PERIPLASMIC PROTEIN-RELATED"/>
    <property type="match status" value="1"/>
</dbReference>
<dbReference type="Proteomes" id="UP000029453">
    <property type="component" value="Unassembled WGS sequence"/>
</dbReference>
<sequence>MGKQIRKWILGCMIILCIAGLAGIGKVNDGVVIYSSLEEYRNEKLREMLEEYLPDINVTIQYISTNKGAAKIKLEKSGTDADILLAFDVQSMELIKDELHDLTRYETRHYLDGLNPEHNKYRVWERFAGAIIVNKTRLDTMNLPIPERYEDLINPLYRDMIAMPDPKSSGAGYFFLKHIVNEWGEEKAFDYFDKLYPNIKQFTTSGSGPIKLLLHNEIAIGLGMTFQAVGEANKGADLHIIYPPEGSPYSLSGIAMIQGRADRPEVARVFEFLYRHFTFYDKENYSPELVFKTQSITIPNYPKHIKYGNMKGLTSAAIKQDLLRKWKY</sequence>
<dbReference type="Pfam" id="PF13343">
    <property type="entry name" value="SBP_bac_6"/>
    <property type="match status" value="1"/>
</dbReference>
<proteinExistence type="predicted"/>
<dbReference type="GO" id="GO:0015888">
    <property type="term" value="P:thiamine transport"/>
    <property type="evidence" value="ECO:0007669"/>
    <property type="project" value="TreeGrafter"/>
</dbReference>
<name>M9M2G8_PAEPP</name>
<evidence type="ECO:0000313" key="3">
    <source>
        <dbReference type="Proteomes" id="UP000029453"/>
    </source>
</evidence>
<reference evidence="2 3" key="1">
    <citation type="submission" date="2012-10" db="EMBL/GenBank/DDBJ databases">
        <title>Draft Genome Sequence of Paenibacillus popilliae ATCC 14706T.</title>
        <authorList>
            <person name="Iiyama K."/>
            <person name="Mori K."/>
            <person name="Mon H."/>
            <person name="Chieda Y."/>
            <person name="Lee J.M."/>
            <person name="Kusakabe T."/>
            <person name="Tashiro K."/>
            <person name="Asano S."/>
            <person name="Yasunaga-Aoki C."/>
            <person name="Shimizu S."/>
        </authorList>
    </citation>
    <scope>NUCLEOTIDE SEQUENCE [LARGE SCALE GENOMIC DNA]</scope>
    <source>
        <strain evidence="2 3">ATCC 14706</strain>
    </source>
</reference>
<dbReference type="AlphaFoldDB" id="M9M2G8"/>